<dbReference type="EMBL" id="JBJHZY010000001">
    <property type="protein sequence ID" value="MFL0268144.1"/>
    <property type="molecule type" value="Genomic_DNA"/>
</dbReference>
<dbReference type="InterPro" id="IPR045375">
    <property type="entry name" value="Put_radical_SAM-like_N"/>
</dbReference>
<reference evidence="4 5" key="1">
    <citation type="submission" date="2024-11" db="EMBL/GenBank/DDBJ databases">
        <authorList>
            <person name="Heng Y.C."/>
            <person name="Lim A.C.H."/>
            <person name="Lee J.K.Y."/>
            <person name="Kittelmann S."/>
        </authorList>
    </citation>
    <scope>NUCLEOTIDE SEQUENCE [LARGE SCALE GENOMIC DNA]</scope>
    <source>
        <strain evidence="4 5">WILCCON 0202</strain>
    </source>
</reference>
<dbReference type="InterPro" id="IPR013785">
    <property type="entry name" value="Aldolase_TIM"/>
</dbReference>
<protein>
    <submittedName>
        <fullName evidence="4">DUF512 domain-containing protein</fullName>
    </submittedName>
</protein>
<dbReference type="Pfam" id="PF17820">
    <property type="entry name" value="PDZ_6"/>
    <property type="match status" value="1"/>
</dbReference>
<feature type="domain" description="Putative radical SAM N-terminal" evidence="3">
    <location>
        <begin position="66"/>
        <end position="216"/>
    </location>
</feature>
<feature type="domain" description="PDZ" evidence="2">
    <location>
        <begin position="5"/>
        <end position="53"/>
    </location>
</feature>
<dbReference type="InterPro" id="IPR041489">
    <property type="entry name" value="PDZ_6"/>
</dbReference>
<evidence type="ECO:0000313" key="4">
    <source>
        <dbReference type="EMBL" id="MFL0268144.1"/>
    </source>
</evidence>
<dbReference type="RefSeq" id="WP_406764724.1">
    <property type="nucleotide sequence ID" value="NZ_JBJHZY010000001.1"/>
</dbReference>
<sequence length="436" mass="49680">MKNKIVKISPNSLAEEIDLEIGDRLISINGTEIKDIIDYKFLMADENIILEIEKADGEVWEIEVEKDYDEDLGVEFENSILDNARSCSNNCLFCFIDQLPKGMRETLYFKDDDSRLSFLQGNFVTLTNMKDDDIDRIIRYRISPINVSVHTTNPELRVKMLNNRFAGNIYERLERLADAHIDINCQIVLVPGINNGEELISTTEDLFKLYPAIRNVAVVPIGATKYREGLFKVNLFDKESSLKEINNIKKLQDKFIKEAGFPFVRLSDEFYVLANLEIPDRDFYGSFEQLEDGIGMIRMFRDNITSSLHNLEKASKGSFTIITGALAFNEINAAAHKIMEHNSSIKLEVAKITNRLFGETITVAGLITGKDIIEQTEKINLGEFVLIPQNMLRGGEEVFLDDITVEELEKALNRKIIICDYTGEDLIELINTHSIK</sequence>
<dbReference type="InterPro" id="IPR036034">
    <property type="entry name" value="PDZ_sf"/>
</dbReference>
<accession>A0ABW8TS57</accession>
<gene>
    <name evidence="4" type="ORF">ACJDUH_08515</name>
</gene>
<proteinExistence type="predicted"/>
<dbReference type="SUPFAM" id="SSF50156">
    <property type="entry name" value="PDZ domain-like"/>
    <property type="match status" value="1"/>
</dbReference>
<evidence type="ECO:0000313" key="5">
    <source>
        <dbReference type="Proteomes" id="UP001623661"/>
    </source>
</evidence>
<comment type="caution">
    <text evidence="4">The sequence shown here is derived from an EMBL/GenBank/DDBJ whole genome shotgun (WGS) entry which is preliminary data.</text>
</comment>
<dbReference type="Pfam" id="PF04459">
    <property type="entry name" value="DUF512"/>
    <property type="match status" value="1"/>
</dbReference>
<dbReference type="InterPro" id="IPR007549">
    <property type="entry name" value="DUF512"/>
</dbReference>
<dbReference type="SUPFAM" id="SSF102114">
    <property type="entry name" value="Radical SAM enzymes"/>
    <property type="match status" value="1"/>
</dbReference>
<feature type="domain" description="DUF512" evidence="1">
    <location>
        <begin position="219"/>
        <end position="420"/>
    </location>
</feature>
<dbReference type="Gene3D" id="3.20.20.70">
    <property type="entry name" value="Aldolase class I"/>
    <property type="match status" value="1"/>
</dbReference>
<dbReference type="InterPro" id="IPR058240">
    <property type="entry name" value="rSAM_sf"/>
</dbReference>
<dbReference type="Pfam" id="PF19238">
    <property type="entry name" value="Radical_SAM_2"/>
    <property type="match status" value="1"/>
</dbReference>
<name>A0ABW8TS57_9CLOT</name>
<organism evidence="4 5">
    <name type="scientific">Candidatus Clostridium radicumherbarum</name>
    <dbReference type="NCBI Taxonomy" id="3381662"/>
    <lineage>
        <taxon>Bacteria</taxon>
        <taxon>Bacillati</taxon>
        <taxon>Bacillota</taxon>
        <taxon>Clostridia</taxon>
        <taxon>Eubacteriales</taxon>
        <taxon>Clostridiaceae</taxon>
        <taxon>Clostridium</taxon>
    </lineage>
</organism>
<evidence type="ECO:0000259" key="3">
    <source>
        <dbReference type="Pfam" id="PF19238"/>
    </source>
</evidence>
<dbReference type="Gene3D" id="2.30.42.10">
    <property type="match status" value="1"/>
</dbReference>
<dbReference type="Proteomes" id="UP001623661">
    <property type="component" value="Unassembled WGS sequence"/>
</dbReference>
<evidence type="ECO:0000259" key="1">
    <source>
        <dbReference type="Pfam" id="PF04459"/>
    </source>
</evidence>
<evidence type="ECO:0000259" key="2">
    <source>
        <dbReference type="Pfam" id="PF17820"/>
    </source>
</evidence>
<keyword evidence="5" id="KW-1185">Reference proteome</keyword>